<keyword evidence="2" id="KW-1185">Reference proteome</keyword>
<gene>
    <name evidence="1" type="ORF">X798_06038</name>
</gene>
<proteinExistence type="predicted"/>
<evidence type="ECO:0000313" key="1">
    <source>
        <dbReference type="EMBL" id="OZC06941.1"/>
    </source>
</evidence>
<dbReference type="AlphaFoldDB" id="A0A183H9Y2"/>
<accession>A0A183H9Y2</accession>
<dbReference type="EMBL" id="KZ270050">
    <property type="protein sequence ID" value="OZC06941.1"/>
    <property type="molecule type" value="Genomic_DNA"/>
</dbReference>
<name>A0A183H9Y2_9BILA</name>
<reference evidence="3" key="2">
    <citation type="submission" date="2016-06" db="UniProtKB">
        <authorList>
            <consortium name="WormBaseParasite"/>
        </authorList>
    </citation>
    <scope>IDENTIFICATION</scope>
</reference>
<organism evidence="3">
    <name type="scientific">Onchocerca flexuosa</name>
    <dbReference type="NCBI Taxonomy" id="387005"/>
    <lineage>
        <taxon>Eukaryota</taxon>
        <taxon>Metazoa</taxon>
        <taxon>Ecdysozoa</taxon>
        <taxon>Nematoda</taxon>
        <taxon>Chromadorea</taxon>
        <taxon>Rhabditida</taxon>
        <taxon>Spirurina</taxon>
        <taxon>Spiruromorpha</taxon>
        <taxon>Filarioidea</taxon>
        <taxon>Onchocercidae</taxon>
        <taxon>Onchocerca</taxon>
    </lineage>
</organism>
<evidence type="ECO:0000313" key="3">
    <source>
        <dbReference type="WBParaSite" id="OFLC_0000429301-mRNA-1"/>
    </source>
</evidence>
<dbReference type="WBParaSite" id="OFLC_0000429301-mRNA-1">
    <property type="protein sequence ID" value="OFLC_0000429301-mRNA-1"/>
    <property type="gene ID" value="OFLC_0000429301"/>
</dbReference>
<dbReference type="Proteomes" id="UP000242913">
    <property type="component" value="Unassembled WGS sequence"/>
</dbReference>
<evidence type="ECO:0000313" key="2">
    <source>
        <dbReference type="Proteomes" id="UP000242913"/>
    </source>
</evidence>
<sequence length="82" mass="9585">MSNDYSKTKEGHKSTRRIFEKTILGDGKMERHEIEERDHEEYYYVDTLSDTNTSTRPTSTDTITLTTTIPSDGWEDLFVSYL</sequence>
<protein>
    <submittedName>
        <fullName evidence="1 3">Uncharacterized protein</fullName>
    </submittedName>
</protein>
<reference evidence="1 2" key="1">
    <citation type="submission" date="2015-12" db="EMBL/GenBank/DDBJ databases">
        <title>Draft genome of the nematode, Onchocerca flexuosa.</title>
        <authorList>
            <person name="Mitreva M."/>
        </authorList>
    </citation>
    <scope>NUCLEOTIDE SEQUENCE [LARGE SCALE GENOMIC DNA]</scope>
    <source>
        <strain evidence="1">Red Deer</strain>
    </source>
</reference>